<sequence length="122" mass="13422">MNTVRSVGYGWLVLIGAGGGAYFFAKRSINADRDRRHALEVERRAQQLRMENDAYARRYQQPSLGGGASGAAHGDDPNPSGEASVDPAPTRHAPENESQRVGEKSKYEASEVWRSKKGDRFS</sequence>
<proteinExistence type="predicted"/>
<evidence type="ECO:0000313" key="3">
    <source>
        <dbReference type="EMBL" id="KAF2422198.1"/>
    </source>
</evidence>
<keyword evidence="4" id="KW-1185">Reference proteome</keyword>
<accession>A0A9P4NHN7</accession>
<keyword evidence="2" id="KW-1133">Transmembrane helix</keyword>
<reference evidence="3" key="1">
    <citation type="journal article" date="2020" name="Stud. Mycol.">
        <title>101 Dothideomycetes genomes: a test case for predicting lifestyles and emergence of pathogens.</title>
        <authorList>
            <person name="Haridas S."/>
            <person name="Albert R."/>
            <person name="Binder M."/>
            <person name="Bloem J."/>
            <person name="Labutti K."/>
            <person name="Salamov A."/>
            <person name="Andreopoulos B."/>
            <person name="Baker S."/>
            <person name="Barry K."/>
            <person name="Bills G."/>
            <person name="Bluhm B."/>
            <person name="Cannon C."/>
            <person name="Castanera R."/>
            <person name="Culley D."/>
            <person name="Daum C."/>
            <person name="Ezra D."/>
            <person name="Gonzalez J."/>
            <person name="Henrissat B."/>
            <person name="Kuo A."/>
            <person name="Liang C."/>
            <person name="Lipzen A."/>
            <person name="Lutzoni F."/>
            <person name="Magnuson J."/>
            <person name="Mondo S."/>
            <person name="Nolan M."/>
            <person name="Ohm R."/>
            <person name="Pangilinan J."/>
            <person name="Park H.-J."/>
            <person name="Ramirez L."/>
            <person name="Alfaro M."/>
            <person name="Sun H."/>
            <person name="Tritt A."/>
            <person name="Yoshinaga Y."/>
            <person name="Zwiers L.-H."/>
            <person name="Turgeon B."/>
            <person name="Goodwin S."/>
            <person name="Spatafora J."/>
            <person name="Crous P."/>
            <person name="Grigoriev I."/>
        </authorList>
    </citation>
    <scope>NUCLEOTIDE SEQUENCE</scope>
    <source>
        <strain evidence="3">CBS 130266</strain>
    </source>
</reference>
<protein>
    <submittedName>
        <fullName evidence="3">Uncharacterized protein</fullName>
    </submittedName>
</protein>
<keyword evidence="2" id="KW-0472">Membrane</keyword>
<feature type="transmembrane region" description="Helical" evidence="2">
    <location>
        <begin position="6"/>
        <end position="25"/>
    </location>
</feature>
<dbReference type="PANTHER" id="PTHR41800">
    <property type="entry name" value="EXPRESSED PROTEIN"/>
    <property type="match status" value="1"/>
</dbReference>
<gene>
    <name evidence="3" type="ORF">EJ08DRAFT_701747</name>
</gene>
<dbReference type="InterPro" id="IPR031833">
    <property type="entry name" value="DUF4748"/>
</dbReference>
<keyword evidence="2" id="KW-0812">Transmembrane</keyword>
<dbReference type="AlphaFoldDB" id="A0A9P4NHN7"/>
<dbReference type="PANTHER" id="PTHR41800:SF1">
    <property type="entry name" value="EXPRESSED PROTEIN"/>
    <property type="match status" value="1"/>
</dbReference>
<evidence type="ECO:0000256" key="1">
    <source>
        <dbReference type="SAM" id="MobiDB-lite"/>
    </source>
</evidence>
<evidence type="ECO:0000313" key="4">
    <source>
        <dbReference type="Proteomes" id="UP000800235"/>
    </source>
</evidence>
<dbReference type="EMBL" id="MU007092">
    <property type="protein sequence ID" value="KAF2422198.1"/>
    <property type="molecule type" value="Genomic_DNA"/>
</dbReference>
<dbReference type="Pfam" id="PF15932">
    <property type="entry name" value="DUF4748"/>
    <property type="match status" value="1"/>
</dbReference>
<comment type="caution">
    <text evidence="3">The sequence shown here is derived from an EMBL/GenBank/DDBJ whole genome shotgun (WGS) entry which is preliminary data.</text>
</comment>
<organism evidence="3 4">
    <name type="scientific">Tothia fuscella</name>
    <dbReference type="NCBI Taxonomy" id="1048955"/>
    <lineage>
        <taxon>Eukaryota</taxon>
        <taxon>Fungi</taxon>
        <taxon>Dikarya</taxon>
        <taxon>Ascomycota</taxon>
        <taxon>Pezizomycotina</taxon>
        <taxon>Dothideomycetes</taxon>
        <taxon>Pleosporomycetidae</taxon>
        <taxon>Venturiales</taxon>
        <taxon>Cylindrosympodiaceae</taxon>
        <taxon>Tothia</taxon>
    </lineage>
</organism>
<feature type="region of interest" description="Disordered" evidence="1">
    <location>
        <begin position="51"/>
        <end position="122"/>
    </location>
</feature>
<dbReference type="OrthoDB" id="2559326at2759"/>
<evidence type="ECO:0000256" key="2">
    <source>
        <dbReference type="SAM" id="Phobius"/>
    </source>
</evidence>
<dbReference type="Proteomes" id="UP000800235">
    <property type="component" value="Unassembled WGS sequence"/>
</dbReference>
<feature type="compositionally biased region" description="Basic and acidic residues" evidence="1">
    <location>
        <begin position="92"/>
        <end position="122"/>
    </location>
</feature>
<name>A0A9P4NHN7_9PEZI</name>